<organism evidence="1 2">
    <name type="scientific">Lindgomyces ingoldianus</name>
    <dbReference type="NCBI Taxonomy" id="673940"/>
    <lineage>
        <taxon>Eukaryota</taxon>
        <taxon>Fungi</taxon>
        <taxon>Dikarya</taxon>
        <taxon>Ascomycota</taxon>
        <taxon>Pezizomycotina</taxon>
        <taxon>Dothideomycetes</taxon>
        <taxon>Pleosporomycetidae</taxon>
        <taxon>Pleosporales</taxon>
        <taxon>Lindgomycetaceae</taxon>
        <taxon>Lindgomyces</taxon>
    </lineage>
</organism>
<reference evidence="1" key="1">
    <citation type="journal article" date="2020" name="Stud. Mycol.">
        <title>101 Dothideomycetes genomes: a test case for predicting lifestyles and emergence of pathogens.</title>
        <authorList>
            <person name="Haridas S."/>
            <person name="Albert R."/>
            <person name="Binder M."/>
            <person name="Bloem J."/>
            <person name="Labutti K."/>
            <person name="Salamov A."/>
            <person name="Andreopoulos B."/>
            <person name="Baker S."/>
            <person name="Barry K."/>
            <person name="Bills G."/>
            <person name="Bluhm B."/>
            <person name="Cannon C."/>
            <person name="Castanera R."/>
            <person name="Culley D."/>
            <person name="Daum C."/>
            <person name="Ezra D."/>
            <person name="Gonzalez J."/>
            <person name="Henrissat B."/>
            <person name="Kuo A."/>
            <person name="Liang C."/>
            <person name="Lipzen A."/>
            <person name="Lutzoni F."/>
            <person name="Magnuson J."/>
            <person name="Mondo S."/>
            <person name="Nolan M."/>
            <person name="Ohm R."/>
            <person name="Pangilinan J."/>
            <person name="Park H.-J."/>
            <person name="Ramirez L."/>
            <person name="Alfaro M."/>
            <person name="Sun H."/>
            <person name="Tritt A."/>
            <person name="Yoshinaga Y."/>
            <person name="Zwiers L.-H."/>
            <person name="Turgeon B."/>
            <person name="Goodwin S."/>
            <person name="Spatafora J."/>
            <person name="Crous P."/>
            <person name="Grigoriev I."/>
        </authorList>
    </citation>
    <scope>NUCLEOTIDE SEQUENCE</scope>
    <source>
        <strain evidence="1">ATCC 200398</strain>
    </source>
</reference>
<proteinExistence type="predicted"/>
<keyword evidence="2" id="KW-1185">Reference proteome</keyword>
<dbReference type="Proteomes" id="UP000799755">
    <property type="component" value="Unassembled WGS sequence"/>
</dbReference>
<comment type="caution">
    <text evidence="1">The sequence shown here is derived from an EMBL/GenBank/DDBJ whole genome shotgun (WGS) entry which is preliminary data.</text>
</comment>
<evidence type="ECO:0000313" key="2">
    <source>
        <dbReference type="Proteomes" id="UP000799755"/>
    </source>
</evidence>
<sequence length="572" mass="62201">MNFTYPGIKATKTHSPSRRVDAQFPPVPIGGRVNEVLLAFRIMTIPMVLFSALLLGLIYHFRVEPTTSSTSNLSLSSPTQAPRFILVTISATTLTTIASWSSTVAPLLIVWALILASYPIARQILLESRCGTVNGLPTPYQFAIMTRMIRNASPSSLWQWLTYYVGWRGRDTQSKPLRAMTSVLALSSLLSIRLVERCLNVSGPFMNLCTVNRAATATFLYDSNETLPLLVNSPKTSMVKAHTAGRDEYAYLGMPPLPALENIDFTARTYAVKSACSPVTKECFAEDRISGPVAFYKCPLTMEGSIDTGPTDTIKWAYFTDSTGENNNTAGGSIQNPYHYAAIISVNQNIGKKAYVIKDPQMKSGLHGSTLFAAFCEATVYDLEYSFVNGSITRFITSLSNNSMANILQGTQQYTQVGSPYVLQAGAVAAYNSNSSTELAEKFALAYSQAALAVSVGAVFPAAPLEAQQRRSLLVARVPKTPLFFLVASNLLLVLLGLVLTLLALIALRGGEAGEVQARLSIAAIVAAHFERSRGEQPVNKIEKLFEENRGVQGPRIGVERSQSGGWRFVSK</sequence>
<evidence type="ECO:0000313" key="1">
    <source>
        <dbReference type="EMBL" id="KAF2475883.1"/>
    </source>
</evidence>
<accession>A0ACB6RAU6</accession>
<protein>
    <submittedName>
        <fullName evidence="1">Uncharacterized protein</fullName>
    </submittedName>
</protein>
<dbReference type="EMBL" id="MU003495">
    <property type="protein sequence ID" value="KAF2475883.1"/>
    <property type="molecule type" value="Genomic_DNA"/>
</dbReference>
<gene>
    <name evidence="1" type="ORF">BDR25DRAFT_310334</name>
</gene>
<name>A0ACB6RAU6_9PLEO</name>